<name>A0A0G1ZYH3_9BACT</name>
<keyword evidence="2" id="KW-0689">Ribosomal protein</keyword>
<dbReference type="GO" id="GO:0006412">
    <property type="term" value="P:translation"/>
    <property type="evidence" value="ECO:0007669"/>
    <property type="project" value="InterPro"/>
</dbReference>
<accession>A0A0G1ZYH3</accession>
<evidence type="ECO:0000256" key="4">
    <source>
        <dbReference type="ARBA" id="ARBA00035204"/>
    </source>
</evidence>
<proteinExistence type="inferred from homology"/>
<dbReference type="Proteomes" id="UP000034054">
    <property type="component" value="Unassembled WGS sequence"/>
</dbReference>
<sequence>MLVKEMEEAHARLKELRFKLSSNQLKDVREIRELKRGVARIKTILAQLSSEEVS</sequence>
<evidence type="ECO:0000313" key="6">
    <source>
        <dbReference type="EMBL" id="KKW33497.1"/>
    </source>
</evidence>
<evidence type="ECO:0000313" key="7">
    <source>
        <dbReference type="Proteomes" id="UP000034054"/>
    </source>
</evidence>
<dbReference type="Gene3D" id="1.10.287.310">
    <property type="match status" value="1"/>
</dbReference>
<dbReference type="NCBIfam" id="TIGR00012">
    <property type="entry name" value="L29"/>
    <property type="match status" value="1"/>
</dbReference>
<keyword evidence="3" id="KW-0687">Ribonucleoprotein</keyword>
<evidence type="ECO:0000256" key="3">
    <source>
        <dbReference type="ARBA" id="ARBA00023274"/>
    </source>
</evidence>
<protein>
    <recommendedName>
        <fullName evidence="4">Large ribosomal subunit protein uL29</fullName>
    </recommendedName>
    <alternativeName>
        <fullName evidence="5">50S ribosomal protein L29</fullName>
    </alternativeName>
</protein>
<dbReference type="SUPFAM" id="SSF46561">
    <property type="entry name" value="Ribosomal protein L29 (L29p)"/>
    <property type="match status" value="1"/>
</dbReference>
<evidence type="ECO:0000256" key="2">
    <source>
        <dbReference type="ARBA" id="ARBA00022980"/>
    </source>
</evidence>
<dbReference type="InterPro" id="IPR001854">
    <property type="entry name" value="Ribosomal_uL29"/>
</dbReference>
<evidence type="ECO:0000256" key="1">
    <source>
        <dbReference type="ARBA" id="ARBA00009254"/>
    </source>
</evidence>
<dbReference type="GO" id="GO:1990904">
    <property type="term" value="C:ribonucleoprotein complex"/>
    <property type="evidence" value="ECO:0007669"/>
    <property type="project" value="UniProtKB-KW"/>
</dbReference>
<reference evidence="6 7" key="1">
    <citation type="journal article" date="2015" name="Nature">
        <title>rRNA introns, odd ribosomes, and small enigmatic genomes across a large radiation of phyla.</title>
        <authorList>
            <person name="Brown C.T."/>
            <person name="Hug L.A."/>
            <person name="Thomas B.C."/>
            <person name="Sharon I."/>
            <person name="Castelle C.J."/>
            <person name="Singh A."/>
            <person name="Wilkins M.J."/>
            <person name="Williams K.H."/>
            <person name="Banfield J.F."/>
        </authorList>
    </citation>
    <scope>NUCLEOTIDE SEQUENCE [LARGE SCALE GENOMIC DNA]</scope>
</reference>
<dbReference type="GO" id="GO:0005840">
    <property type="term" value="C:ribosome"/>
    <property type="evidence" value="ECO:0007669"/>
    <property type="project" value="UniProtKB-KW"/>
</dbReference>
<dbReference type="GO" id="GO:0003735">
    <property type="term" value="F:structural constituent of ribosome"/>
    <property type="evidence" value="ECO:0007669"/>
    <property type="project" value="InterPro"/>
</dbReference>
<dbReference type="InterPro" id="IPR036049">
    <property type="entry name" value="Ribosomal_uL29_sf"/>
</dbReference>
<gene>
    <name evidence="6" type="ORF">UY76_C0001G0016</name>
</gene>
<comment type="caution">
    <text evidence="6">The sequence shown here is derived from an EMBL/GenBank/DDBJ whole genome shotgun (WGS) entry which is preliminary data.</text>
</comment>
<dbReference type="AlphaFoldDB" id="A0A0G1ZYH3"/>
<organism evidence="6 7">
    <name type="scientific">Candidatus Uhrbacteria bacterium GW2011_GWA2_52_8d</name>
    <dbReference type="NCBI Taxonomy" id="1618979"/>
    <lineage>
        <taxon>Bacteria</taxon>
        <taxon>Candidatus Uhriibacteriota</taxon>
    </lineage>
</organism>
<comment type="similarity">
    <text evidence="1">Belongs to the universal ribosomal protein uL29 family.</text>
</comment>
<evidence type="ECO:0000256" key="5">
    <source>
        <dbReference type="ARBA" id="ARBA00035476"/>
    </source>
</evidence>
<dbReference type="Pfam" id="PF00831">
    <property type="entry name" value="Ribosomal_L29"/>
    <property type="match status" value="1"/>
</dbReference>
<dbReference type="EMBL" id="LCRH01000001">
    <property type="protein sequence ID" value="KKW33497.1"/>
    <property type="molecule type" value="Genomic_DNA"/>
</dbReference>